<dbReference type="Gene3D" id="2.40.420.20">
    <property type="match status" value="1"/>
</dbReference>
<dbReference type="RefSeq" id="WP_345338530.1">
    <property type="nucleotide sequence ID" value="NZ_BAABLI010000006.1"/>
</dbReference>
<dbReference type="EMBL" id="JBHUHT010000009">
    <property type="protein sequence ID" value="MFD2095362.1"/>
    <property type="molecule type" value="Genomic_DNA"/>
</dbReference>
<evidence type="ECO:0000313" key="6">
    <source>
        <dbReference type="Proteomes" id="UP001597380"/>
    </source>
</evidence>
<protein>
    <submittedName>
        <fullName evidence="5">Efflux RND transporter periplasmic adaptor subunit</fullName>
    </submittedName>
</protein>
<feature type="domain" description="Multidrug resistance protein MdtA-like alpha-helical hairpin" evidence="3">
    <location>
        <begin position="102"/>
        <end position="157"/>
    </location>
</feature>
<evidence type="ECO:0000256" key="1">
    <source>
        <dbReference type="ARBA" id="ARBA00009477"/>
    </source>
</evidence>
<reference evidence="6" key="1">
    <citation type="journal article" date="2019" name="Int. J. Syst. Evol. Microbiol.">
        <title>The Global Catalogue of Microorganisms (GCM) 10K type strain sequencing project: providing services to taxonomists for standard genome sequencing and annotation.</title>
        <authorList>
            <consortium name="The Broad Institute Genomics Platform"/>
            <consortium name="The Broad Institute Genome Sequencing Center for Infectious Disease"/>
            <person name="Wu L."/>
            <person name="Ma J."/>
        </authorList>
    </citation>
    <scope>NUCLEOTIDE SEQUENCE [LARGE SCALE GENOMIC DNA]</scope>
    <source>
        <strain evidence="6">CGMCC 1.10992</strain>
    </source>
</reference>
<gene>
    <name evidence="5" type="ORF">ACFSJ3_05140</name>
</gene>
<dbReference type="PANTHER" id="PTHR30469:SF20">
    <property type="entry name" value="EFFLUX RND TRANSPORTER PERIPLASMIC ADAPTOR SUBUNIT"/>
    <property type="match status" value="1"/>
</dbReference>
<feature type="chain" id="PRO_5047030556" evidence="2">
    <location>
        <begin position="27"/>
        <end position="363"/>
    </location>
</feature>
<dbReference type="Pfam" id="PF25876">
    <property type="entry name" value="HH_MFP_RND"/>
    <property type="match status" value="1"/>
</dbReference>
<proteinExistence type="inferred from homology"/>
<dbReference type="InterPro" id="IPR058624">
    <property type="entry name" value="MdtA-like_HH"/>
</dbReference>
<dbReference type="SUPFAM" id="SSF111369">
    <property type="entry name" value="HlyD-like secretion proteins"/>
    <property type="match status" value="1"/>
</dbReference>
<comment type="caution">
    <text evidence="5">The sequence shown here is derived from an EMBL/GenBank/DDBJ whole genome shotgun (WGS) entry which is preliminary data.</text>
</comment>
<dbReference type="Gene3D" id="2.40.50.100">
    <property type="match status" value="1"/>
</dbReference>
<dbReference type="Proteomes" id="UP001597380">
    <property type="component" value="Unassembled WGS sequence"/>
</dbReference>
<keyword evidence="6" id="KW-1185">Reference proteome</keyword>
<dbReference type="NCBIfam" id="TIGR01730">
    <property type="entry name" value="RND_mfp"/>
    <property type="match status" value="1"/>
</dbReference>
<feature type="domain" description="Multidrug resistance protein MdtA-like barrel-sandwich hybrid" evidence="4">
    <location>
        <begin position="69"/>
        <end position="184"/>
    </location>
</feature>
<feature type="signal peptide" evidence="2">
    <location>
        <begin position="1"/>
        <end position="26"/>
    </location>
</feature>
<dbReference type="InterPro" id="IPR006143">
    <property type="entry name" value="RND_pump_MFP"/>
</dbReference>
<accession>A0ABW4XIL0</accession>
<name>A0ABW4XIL0_9GAMM</name>
<evidence type="ECO:0000259" key="4">
    <source>
        <dbReference type="Pfam" id="PF25917"/>
    </source>
</evidence>
<dbReference type="Gene3D" id="2.40.30.170">
    <property type="match status" value="1"/>
</dbReference>
<organism evidence="5 6">
    <name type="scientific">Corallincola platygyrae</name>
    <dbReference type="NCBI Taxonomy" id="1193278"/>
    <lineage>
        <taxon>Bacteria</taxon>
        <taxon>Pseudomonadati</taxon>
        <taxon>Pseudomonadota</taxon>
        <taxon>Gammaproteobacteria</taxon>
        <taxon>Alteromonadales</taxon>
        <taxon>Psychromonadaceae</taxon>
        <taxon>Corallincola</taxon>
    </lineage>
</organism>
<dbReference type="Pfam" id="PF25917">
    <property type="entry name" value="BSH_RND"/>
    <property type="match status" value="1"/>
</dbReference>
<keyword evidence="2" id="KW-0732">Signal</keyword>
<dbReference type="PANTHER" id="PTHR30469">
    <property type="entry name" value="MULTIDRUG RESISTANCE PROTEIN MDTA"/>
    <property type="match status" value="1"/>
</dbReference>
<sequence>MASPSWKLVAAALVGALALANVNAIADETTSAAKDVIHPVKIFRLTSPGERNMRTFQGQTEASDRTTLAFRVPGQLIEFPALAGQEVKQGELLARLDPIEYELTRDKAAANHQLALVEFKRTERLVKDQLVSQQMHDQNRTNLARAEAILDQAKANVGYTYLRAPFDGVISRTEVENWDYVRAKASILNIQAEGMTDVMIQVPQNVVTQLSREFVLDLRALVRFVAQPNYSYFAAVTEVDTEADPSTLSYEVTLSLPTPQDFNVSTGMTVQVEIDMSPLDPLASDYYVLPETAVRETDGEAIVWKVAPETMQVSAVAVEVLGKSGRDLKVKGDLSSGDMLALTGTHLLVDGARVREWVRERGL</sequence>
<evidence type="ECO:0000259" key="3">
    <source>
        <dbReference type="Pfam" id="PF25876"/>
    </source>
</evidence>
<comment type="similarity">
    <text evidence="1">Belongs to the membrane fusion protein (MFP) (TC 8.A.1) family.</text>
</comment>
<dbReference type="InterPro" id="IPR058625">
    <property type="entry name" value="MdtA-like_BSH"/>
</dbReference>
<evidence type="ECO:0000256" key="2">
    <source>
        <dbReference type="SAM" id="SignalP"/>
    </source>
</evidence>
<evidence type="ECO:0000313" key="5">
    <source>
        <dbReference type="EMBL" id="MFD2095362.1"/>
    </source>
</evidence>
<dbReference type="Gene3D" id="1.10.287.470">
    <property type="entry name" value="Helix hairpin bin"/>
    <property type="match status" value="1"/>
</dbReference>